<dbReference type="PANTHER" id="PTHR33154">
    <property type="entry name" value="TRANSCRIPTIONAL REGULATOR, ARSR FAMILY"/>
    <property type="match status" value="1"/>
</dbReference>
<dbReference type="InterPro" id="IPR011991">
    <property type="entry name" value="ArsR-like_HTH"/>
</dbReference>
<dbReference type="PRINTS" id="PR00778">
    <property type="entry name" value="HTHARSR"/>
</dbReference>
<evidence type="ECO:0000313" key="5">
    <source>
        <dbReference type="EMBL" id="ODJ86677.1"/>
    </source>
</evidence>
<comment type="caution">
    <text evidence="5">The sequence shown here is derived from an EMBL/GenBank/DDBJ whole genome shotgun (WGS) entry which is preliminary data.</text>
</comment>
<name>A0A7Z0VJB0_9GAMM</name>
<dbReference type="InterPro" id="IPR051081">
    <property type="entry name" value="HTH_MetalResp_TranReg"/>
</dbReference>
<keyword evidence="2" id="KW-0238">DNA-binding</keyword>
<protein>
    <submittedName>
        <fullName evidence="5">Helix-turn-helix domain protein</fullName>
    </submittedName>
</protein>
<gene>
    <name evidence="5" type="ORF">CODIS_31610</name>
</gene>
<sequence length="119" mass="13394">MQMTRLKQTWPFQALADNIRFRIMRLLLAIQTPICVGEIANALSLPSNHITKHTQILEISGLVVIYRKGRSCFVSADSSNENTKAIFMAVMGMSDESGIHKEDLSRLLEEEGEVVCRND</sequence>
<dbReference type="SUPFAM" id="SSF46785">
    <property type="entry name" value="Winged helix' DNA-binding domain"/>
    <property type="match status" value="1"/>
</dbReference>
<accession>A0A7Z0VJB0</accession>
<evidence type="ECO:0000256" key="3">
    <source>
        <dbReference type="ARBA" id="ARBA00023163"/>
    </source>
</evidence>
<reference evidence="5 6" key="1">
    <citation type="submission" date="2016-06" db="EMBL/GenBank/DDBJ databases">
        <title>Genome sequence of endosymbiont of Candidatus Endolucinida thiodiazotropha.</title>
        <authorList>
            <person name="Poehlein A."/>
            <person name="Koenig S."/>
            <person name="Heiden S.E."/>
            <person name="Thuermer A."/>
            <person name="Voget S."/>
            <person name="Daniel R."/>
            <person name="Markert S."/>
            <person name="Gros O."/>
            <person name="Schweder T."/>
        </authorList>
    </citation>
    <scope>NUCLEOTIDE SEQUENCE [LARGE SCALE GENOMIC DNA]</scope>
    <source>
        <strain evidence="5 6">COS</strain>
    </source>
</reference>
<dbReference type="CDD" id="cd00090">
    <property type="entry name" value="HTH_ARSR"/>
    <property type="match status" value="1"/>
</dbReference>
<dbReference type="GO" id="GO:0003700">
    <property type="term" value="F:DNA-binding transcription factor activity"/>
    <property type="evidence" value="ECO:0007669"/>
    <property type="project" value="InterPro"/>
</dbReference>
<organism evidence="5 6">
    <name type="scientific">Candidatus Thiodiazotropha endolucinida</name>
    <dbReference type="NCBI Taxonomy" id="1655433"/>
    <lineage>
        <taxon>Bacteria</taxon>
        <taxon>Pseudomonadati</taxon>
        <taxon>Pseudomonadota</taxon>
        <taxon>Gammaproteobacteria</taxon>
        <taxon>Chromatiales</taxon>
        <taxon>Sedimenticolaceae</taxon>
        <taxon>Candidatus Thiodiazotropha</taxon>
    </lineage>
</organism>
<keyword evidence="1" id="KW-0805">Transcription regulation</keyword>
<dbReference type="EMBL" id="MARB01000019">
    <property type="protein sequence ID" value="ODJ86677.1"/>
    <property type="molecule type" value="Genomic_DNA"/>
</dbReference>
<dbReference type="GO" id="GO:0003677">
    <property type="term" value="F:DNA binding"/>
    <property type="evidence" value="ECO:0007669"/>
    <property type="project" value="UniProtKB-KW"/>
</dbReference>
<evidence type="ECO:0000256" key="1">
    <source>
        <dbReference type="ARBA" id="ARBA00023015"/>
    </source>
</evidence>
<dbReference type="InterPro" id="IPR036390">
    <property type="entry name" value="WH_DNA-bd_sf"/>
</dbReference>
<evidence type="ECO:0000256" key="2">
    <source>
        <dbReference type="ARBA" id="ARBA00023125"/>
    </source>
</evidence>
<dbReference type="InterPro" id="IPR001845">
    <property type="entry name" value="HTH_ArsR_DNA-bd_dom"/>
</dbReference>
<dbReference type="RefSeq" id="WP_069126827.1">
    <property type="nucleotide sequence ID" value="NZ_MARB01000019.1"/>
</dbReference>
<feature type="domain" description="HTH arsR-type" evidence="4">
    <location>
        <begin position="1"/>
        <end position="98"/>
    </location>
</feature>
<dbReference type="Gene3D" id="1.10.10.10">
    <property type="entry name" value="Winged helix-like DNA-binding domain superfamily/Winged helix DNA-binding domain"/>
    <property type="match status" value="1"/>
</dbReference>
<dbReference type="Proteomes" id="UP000094769">
    <property type="component" value="Unassembled WGS sequence"/>
</dbReference>
<dbReference type="SMART" id="SM00418">
    <property type="entry name" value="HTH_ARSR"/>
    <property type="match status" value="1"/>
</dbReference>
<evidence type="ECO:0000259" key="4">
    <source>
        <dbReference type="PROSITE" id="PS50987"/>
    </source>
</evidence>
<keyword evidence="3" id="KW-0804">Transcription</keyword>
<dbReference type="PANTHER" id="PTHR33154:SF33">
    <property type="entry name" value="TRANSCRIPTIONAL REPRESSOR SDPR"/>
    <property type="match status" value="1"/>
</dbReference>
<dbReference type="PROSITE" id="PS50987">
    <property type="entry name" value="HTH_ARSR_2"/>
    <property type="match status" value="1"/>
</dbReference>
<dbReference type="AlphaFoldDB" id="A0A7Z0VJB0"/>
<dbReference type="InterPro" id="IPR036388">
    <property type="entry name" value="WH-like_DNA-bd_sf"/>
</dbReference>
<proteinExistence type="predicted"/>
<dbReference type="OrthoDB" id="9796124at2"/>
<evidence type="ECO:0000313" key="6">
    <source>
        <dbReference type="Proteomes" id="UP000094769"/>
    </source>
</evidence>
<keyword evidence="6" id="KW-1185">Reference proteome</keyword>